<reference evidence="1 2" key="1">
    <citation type="submission" date="2018-10" db="EMBL/GenBank/DDBJ databases">
        <title>Fifty Aureobasidium pullulans genomes reveal a recombining polyextremotolerant generalist.</title>
        <authorList>
            <person name="Gostincar C."/>
            <person name="Turk M."/>
            <person name="Zajc J."/>
            <person name="Gunde-Cimerman N."/>
        </authorList>
    </citation>
    <scope>NUCLEOTIDE SEQUENCE [LARGE SCALE GENOMIC DNA]</scope>
    <source>
        <strain evidence="1 2">EXF-11900</strain>
    </source>
</reference>
<accession>A0A4S8SCG9</accession>
<comment type="caution">
    <text evidence="1">The sequence shown here is derived from an EMBL/GenBank/DDBJ whole genome shotgun (WGS) entry which is preliminary data.</text>
</comment>
<evidence type="ECO:0000313" key="1">
    <source>
        <dbReference type="EMBL" id="THV68147.1"/>
    </source>
</evidence>
<proteinExistence type="predicted"/>
<evidence type="ECO:0000313" key="2">
    <source>
        <dbReference type="Proteomes" id="UP000304951"/>
    </source>
</evidence>
<gene>
    <name evidence="1" type="ORF">D6D28_06932</name>
</gene>
<name>A0A4S8SCG9_AURPU</name>
<organism evidence="1 2">
    <name type="scientific">Aureobasidium pullulans</name>
    <name type="common">Black yeast</name>
    <name type="synonym">Pullularia pullulans</name>
    <dbReference type="NCBI Taxonomy" id="5580"/>
    <lineage>
        <taxon>Eukaryota</taxon>
        <taxon>Fungi</taxon>
        <taxon>Dikarya</taxon>
        <taxon>Ascomycota</taxon>
        <taxon>Pezizomycotina</taxon>
        <taxon>Dothideomycetes</taxon>
        <taxon>Dothideomycetidae</taxon>
        <taxon>Dothideales</taxon>
        <taxon>Saccotheciaceae</taxon>
        <taxon>Aureobasidium</taxon>
    </lineage>
</organism>
<dbReference type="AlphaFoldDB" id="A0A4S8SCG9"/>
<dbReference type="EMBL" id="QZAF01000346">
    <property type="protein sequence ID" value="THV68147.1"/>
    <property type="molecule type" value="Genomic_DNA"/>
</dbReference>
<sequence length="131" mass="15152">MALMKDTTSSDAETKAALNRDRAIYESGANQATICKLFESGLDHAVNVVQIQNQIQSRNIKYQQILAAWEKHKREALPLADLVTSDHEFLSAKFEHHVKKDSESNLLIKKLYEKETKKQEIEKWIKREEIN</sequence>
<protein>
    <submittedName>
        <fullName evidence="1">Uncharacterized protein</fullName>
    </submittedName>
</protein>
<dbReference type="Proteomes" id="UP000304951">
    <property type="component" value="Unassembled WGS sequence"/>
</dbReference>